<keyword evidence="1" id="KW-0066">ATP synthesis</keyword>
<keyword evidence="1" id="KW-0472">Membrane</keyword>
<dbReference type="InterPro" id="IPR000568">
    <property type="entry name" value="ATP_synth_F0_asu"/>
</dbReference>
<dbReference type="CDD" id="cd00310">
    <property type="entry name" value="ATP-synt_Fo_a_6"/>
    <property type="match status" value="1"/>
</dbReference>
<sequence length="230" mass="25019">MEGFGPRLINIAGLQISETVVVTWIIMAVLIILAIVTTRNFEKIPKGVQNAIEAIVDAINNLTISTMGEKNKAFAPYIGTIFMFILFANLIGLVGLRPPTADLNTTLALGIMTFIIIHFSSIKSKGIKAYIKGYFEPFFLLFPMNLLGELATPISLGFRLFGNLVGGLIIMSLLYAALAGLSGMIGLNTIPIFQAGIPVVFHLYFDLFSGALQSFIFAMLTMVFIAMAKE</sequence>
<keyword evidence="4" id="KW-1185">Reference proteome</keyword>
<protein>
    <recommendedName>
        <fullName evidence="1 2">ATP synthase subunit a</fullName>
    </recommendedName>
    <alternativeName>
        <fullName evidence="1">ATP synthase F0 sector subunit a</fullName>
    </alternativeName>
    <alternativeName>
        <fullName evidence="1">F-ATPase subunit 6</fullName>
    </alternativeName>
</protein>
<dbReference type="PROSITE" id="PS00449">
    <property type="entry name" value="ATPASE_A"/>
    <property type="match status" value="1"/>
</dbReference>
<comment type="function">
    <text evidence="1 2">Key component of the proton channel; it plays a direct role in the translocation of protons across the membrane.</text>
</comment>
<comment type="subcellular location">
    <subcellularLocation>
        <location evidence="1 2">Cell membrane</location>
        <topology evidence="1 2">Multi-pass membrane protein</topology>
    </subcellularLocation>
</comment>
<dbReference type="RefSeq" id="WP_216416515.1">
    <property type="nucleotide sequence ID" value="NZ_JAHLQK010000003.1"/>
</dbReference>
<reference evidence="3 4" key="1">
    <citation type="submission" date="2021-06" db="EMBL/GenBank/DDBJ databases">
        <authorList>
            <person name="Sun Q."/>
            <person name="Li D."/>
        </authorList>
    </citation>
    <scope>NUCLEOTIDE SEQUENCE [LARGE SCALE GENOMIC DNA]</scope>
    <source>
        <strain evidence="3 4">MSJ-5</strain>
    </source>
</reference>
<organism evidence="3 4">
    <name type="scientific">Alkaliphilus flagellatus</name>
    <dbReference type="NCBI Taxonomy" id="2841507"/>
    <lineage>
        <taxon>Bacteria</taxon>
        <taxon>Bacillati</taxon>
        <taxon>Bacillota</taxon>
        <taxon>Clostridia</taxon>
        <taxon>Peptostreptococcales</taxon>
        <taxon>Natronincolaceae</taxon>
        <taxon>Alkaliphilus</taxon>
    </lineage>
</organism>
<dbReference type="Proteomes" id="UP000779508">
    <property type="component" value="Unassembled WGS sequence"/>
</dbReference>
<gene>
    <name evidence="1 3" type="primary">atpB</name>
    <name evidence="3" type="ORF">KQI88_09200</name>
</gene>
<accession>A0ABS6G2K6</accession>
<keyword evidence="1 2" id="KW-0812">Transmembrane</keyword>
<name>A0ABS6G2K6_9FIRM</name>
<keyword evidence="1 2" id="KW-0406">Ion transport</keyword>
<feature type="transmembrane region" description="Helical" evidence="1">
    <location>
        <begin position="160"/>
        <end position="178"/>
    </location>
</feature>
<comment type="caution">
    <text evidence="3">The sequence shown here is derived from an EMBL/GenBank/DDBJ whole genome shotgun (WGS) entry which is preliminary data.</text>
</comment>
<dbReference type="InterPro" id="IPR023011">
    <property type="entry name" value="ATP_synth_F0_asu_AS"/>
</dbReference>
<dbReference type="NCBIfam" id="TIGR01131">
    <property type="entry name" value="ATP_synt_6_or_A"/>
    <property type="match status" value="1"/>
</dbReference>
<feature type="transmembrane region" description="Helical" evidence="1">
    <location>
        <begin position="103"/>
        <end position="122"/>
    </location>
</feature>
<evidence type="ECO:0000313" key="4">
    <source>
        <dbReference type="Proteomes" id="UP000779508"/>
    </source>
</evidence>
<dbReference type="InterPro" id="IPR045082">
    <property type="entry name" value="ATP_syn_F0_a_bact/chloroplast"/>
</dbReference>
<keyword evidence="1" id="KW-1133">Transmembrane helix</keyword>
<keyword evidence="1 2" id="KW-0138">CF(0)</keyword>
<evidence type="ECO:0000256" key="1">
    <source>
        <dbReference type="HAMAP-Rule" id="MF_01393"/>
    </source>
</evidence>
<evidence type="ECO:0000313" key="3">
    <source>
        <dbReference type="EMBL" id="MBU5676593.1"/>
    </source>
</evidence>
<dbReference type="HAMAP" id="MF_01393">
    <property type="entry name" value="ATP_synth_a_bact"/>
    <property type="match status" value="1"/>
</dbReference>
<dbReference type="EMBL" id="JAHLQK010000003">
    <property type="protein sequence ID" value="MBU5676593.1"/>
    <property type="molecule type" value="Genomic_DNA"/>
</dbReference>
<keyword evidence="1 2" id="KW-0813">Transport</keyword>
<feature type="transmembrane region" description="Helical" evidence="1">
    <location>
        <begin position="74"/>
        <end position="97"/>
    </location>
</feature>
<keyword evidence="1" id="KW-1003">Cell membrane</keyword>
<dbReference type="PANTHER" id="PTHR42823">
    <property type="entry name" value="ATP SYNTHASE SUBUNIT A, CHLOROPLASTIC"/>
    <property type="match status" value="1"/>
</dbReference>
<feature type="transmembrane region" description="Helical" evidence="1">
    <location>
        <begin position="12"/>
        <end position="36"/>
    </location>
</feature>
<keyword evidence="1 2" id="KW-0375">Hydrogen ion transport</keyword>
<dbReference type="Pfam" id="PF00119">
    <property type="entry name" value="ATP-synt_A"/>
    <property type="match status" value="1"/>
</dbReference>
<feature type="transmembrane region" description="Helical" evidence="1">
    <location>
        <begin position="211"/>
        <end position="228"/>
    </location>
</feature>
<evidence type="ECO:0000256" key="2">
    <source>
        <dbReference type="RuleBase" id="RU000483"/>
    </source>
</evidence>
<dbReference type="PANTHER" id="PTHR42823:SF3">
    <property type="entry name" value="ATP SYNTHASE SUBUNIT A, CHLOROPLASTIC"/>
    <property type="match status" value="1"/>
</dbReference>
<proteinExistence type="inferred from homology"/>
<comment type="similarity">
    <text evidence="1 2">Belongs to the ATPase A chain family.</text>
</comment>